<proteinExistence type="predicted"/>
<feature type="domain" description="C2H2-type" evidence="12">
    <location>
        <begin position="255"/>
        <end position="282"/>
    </location>
</feature>
<evidence type="ECO:0000256" key="6">
    <source>
        <dbReference type="ARBA" id="ARBA00023015"/>
    </source>
</evidence>
<dbReference type="PROSITE" id="PS50157">
    <property type="entry name" value="ZINC_FINGER_C2H2_2"/>
    <property type="match status" value="7"/>
</dbReference>
<dbReference type="RefSeq" id="XP_011636261.2">
    <property type="nucleotide sequence ID" value="XM_011637959.2"/>
</dbReference>
<dbReference type="GO" id="GO:0005634">
    <property type="term" value="C:nucleus"/>
    <property type="evidence" value="ECO:0007669"/>
    <property type="project" value="UniProtKB-SubCell"/>
</dbReference>
<comment type="subcellular location">
    <subcellularLocation>
        <location evidence="1">Nucleus</location>
    </subcellularLocation>
</comment>
<dbReference type="FunFam" id="3.30.160.60:FF:001289">
    <property type="entry name" value="Zinc finger protein 574"/>
    <property type="match status" value="1"/>
</dbReference>
<evidence type="ECO:0000256" key="9">
    <source>
        <dbReference type="ARBA" id="ARBA00023242"/>
    </source>
</evidence>
<dbReference type="Proteomes" id="UP000504615">
    <property type="component" value="Unplaced"/>
</dbReference>
<dbReference type="GO" id="GO:0008270">
    <property type="term" value="F:zinc ion binding"/>
    <property type="evidence" value="ECO:0007669"/>
    <property type="project" value="UniProtKB-KW"/>
</dbReference>
<dbReference type="FunFam" id="3.30.160.60:FF:000012">
    <property type="entry name" value="RB-associated KRAB zinc finger protein-like"/>
    <property type="match status" value="1"/>
</dbReference>
<dbReference type="InterPro" id="IPR050331">
    <property type="entry name" value="Zinc_finger"/>
</dbReference>
<feature type="domain" description="C2H2-type" evidence="12">
    <location>
        <begin position="171"/>
        <end position="198"/>
    </location>
</feature>
<dbReference type="SUPFAM" id="SSF57667">
    <property type="entry name" value="beta-beta-alpha zinc fingers"/>
    <property type="match status" value="3"/>
</dbReference>
<feature type="domain" description="C2H2-type" evidence="12">
    <location>
        <begin position="142"/>
        <end position="170"/>
    </location>
</feature>
<dbReference type="GO" id="GO:0003682">
    <property type="term" value="F:chromatin binding"/>
    <property type="evidence" value="ECO:0007669"/>
    <property type="project" value="UniProtKB-ARBA"/>
</dbReference>
<accession>A0A6I9W3A3</accession>
<feature type="domain" description="C2H2-type" evidence="12">
    <location>
        <begin position="227"/>
        <end position="254"/>
    </location>
</feature>
<evidence type="ECO:0000313" key="13">
    <source>
        <dbReference type="Proteomes" id="UP000504615"/>
    </source>
</evidence>
<dbReference type="Pfam" id="PF13912">
    <property type="entry name" value="zf-C2H2_6"/>
    <property type="match status" value="1"/>
</dbReference>
<evidence type="ECO:0000256" key="4">
    <source>
        <dbReference type="ARBA" id="ARBA00022771"/>
    </source>
</evidence>
<keyword evidence="7" id="KW-0238">DNA-binding</keyword>
<keyword evidence="6" id="KW-0805">Transcription regulation</keyword>
<keyword evidence="8" id="KW-0804">Transcription</keyword>
<dbReference type="GO" id="GO:0000785">
    <property type="term" value="C:chromatin"/>
    <property type="evidence" value="ECO:0007669"/>
    <property type="project" value="UniProtKB-ARBA"/>
</dbReference>
<dbReference type="InterPro" id="IPR013087">
    <property type="entry name" value="Znf_C2H2_type"/>
</dbReference>
<evidence type="ECO:0000256" key="7">
    <source>
        <dbReference type="ARBA" id="ARBA00023125"/>
    </source>
</evidence>
<dbReference type="Gene3D" id="3.30.160.60">
    <property type="entry name" value="Classic Zinc Finger"/>
    <property type="match status" value="7"/>
</dbReference>
<dbReference type="GO" id="GO:0006357">
    <property type="term" value="P:regulation of transcription by RNA polymerase II"/>
    <property type="evidence" value="ECO:0007669"/>
    <property type="project" value="UniProtKB-ARBA"/>
</dbReference>
<dbReference type="KEGG" id="pbar:105426647"/>
<keyword evidence="2" id="KW-0479">Metal-binding</keyword>
<dbReference type="GO" id="GO:0040029">
    <property type="term" value="P:epigenetic regulation of gene expression"/>
    <property type="evidence" value="ECO:0007669"/>
    <property type="project" value="UniProtKB-ARBA"/>
</dbReference>
<dbReference type="PROSITE" id="PS00028">
    <property type="entry name" value="ZINC_FINGER_C2H2_1"/>
    <property type="match status" value="7"/>
</dbReference>
<keyword evidence="4 10" id="KW-0863">Zinc-finger</keyword>
<keyword evidence="3" id="KW-0677">Repeat</keyword>
<gene>
    <name evidence="14" type="primary">LOC105426647</name>
</gene>
<evidence type="ECO:0000256" key="8">
    <source>
        <dbReference type="ARBA" id="ARBA00023163"/>
    </source>
</evidence>
<evidence type="ECO:0000256" key="10">
    <source>
        <dbReference type="PROSITE-ProRule" id="PRU00042"/>
    </source>
</evidence>
<dbReference type="FunFam" id="3.30.160.60:FF:000446">
    <property type="entry name" value="Zinc finger protein"/>
    <property type="match status" value="1"/>
</dbReference>
<reference evidence="14" key="1">
    <citation type="submission" date="2025-08" db="UniProtKB">
        <authorList>
            <consortium name="RefSeq"/>
        </authorList>
    </citation>
    <scope>IDENTIFICATION</scope>
</reference>
<organism evidence="13 14">
    <name type="scientific">Pogonomyrmex barbatus</name>
    <name type="common">red harvester ant</name>
    <dbReference type="NCBI Taxonomy" id="144034"/>
    <lineage>
        <taxon>Eukaryota</taxon>
        <taxon>Metazoa</taxon>
        <taxon>Ecdysozoa</taxon>
        <taxon>Arthropoda</taxon>
        <taxon>Hexapoda</taxon>
        <taxon>Insecta</taxon>
        <taxon>Pterygota</taxon>
        <taxon>Neoptera</taxon>
        <taxon>Endopterygota</taxon>
        <taxon>Hymenoptera</taxon>
        <taxon>Apocrita</taxon>
        <taxon>Aculeata</taxon>
        <taxon>Formicoidea</taxon>
        <taxon>Formicidae</taxon>
        <taxon>Myrmicinae</taxon>
        <taxon>Pogonomyrmex</taxon>
    </lineage>
</organism>
<keyword evidence="13" id="KW-1185">Reference proteome</keyword>
<feature type="domain" description="C2H2-type" evidence="12">
    <location>
        <begin position="283"/>
        <end position="310"/>
    </location>
</feature>
<feature type="domain" description="C2H2-type" evidence="12">
    <location>
        <begin position="199"/>
        <end position="226"/>
    </location>
</feature>
<evidence type="ECO:0000259" key="12">
    <source>
        <dbReference type="PROSITE" id="PS50157"/>
    </source>
</evidence>
<keyword evidence="9" id="KW-0539">Nucleus</keyword>
<dbReference type="PANTHER" id="PTHR16515">
    <property type="entry name" value="PR DOMAIN ZINC FINGER PROTEIN"/>
    <property type="match status" value="1"/>
</dbReference>
<dbReference type="SMART" id="SM00355">
    <property type="entry name" value="ZnF_C2H2"/>
    <property type="match status" value="7"/>
</dbReference>
<evidence type="ECO:0000256" key="3">
    <source>
        <dbReference type="ARBA" id="ARBA00022737"/>
    </source>
</evidence>
<dbReference type="Pfam" id="PF00096">
    <property type="entry name" value="zf-C2H2"/>
    <property type="match status" value="4"/>
</dbReference>
<dbReference type="PANTHER" id="PTHR16515:SF49">
    <property type="entry name" value="GASTRULA ZINC FINGER PROTEIN XLCGF49.1-LIKE-RELATED"/>
    <property type="match status" value="1"/>
</dbReference>
<dbReference type="GeneID" id="105426647"/>
<evidence type="ECO:0000256" key="5">
    <source>
        <dbReference type="ARBA" id="ARBA00022833"/>
    </source>
</evidence>
<evidence type="ECO:0000256" key="11">
    <source>
        <dbReference type="SAM" id="MobiDB-lite"/>
    </source>
</evidence>
<name>A0A6I9W3A3_9HYME</name>
<keyword evidence="5" id="KW-0862">Zinc</keyword>
<evidence type="ECO:0000256" key="1">
    <source>
        <dbReference type="ARBA" id="ARBA00004123"/>
    </source>
</evidence>
<feature type="domain" description="C2H2-type" evidence="12">
    <location>
        <begin position="114"/>
        <end position="141"/>
    </location>
</feature>
<evidence type="ECO:0000256" key="2">
    <source>
        <dbReference type="ARBA" id="ARBA00022723"/>
    </source>
</evidence>
<protein>
    <submittedName>
        <fullName evidence="14">Zinc finger protein 239-like</fullName>
    </submittedName>
</protein>
<feature type="region of interest" description="Disordered" evidence="11">
    <location>
        <begin position="60"/>
        <end position="99"/>
    </location>
</feature>
<evidence type="ECO:0000313" key="14">
    <source>
        <dbReference type="RefSeq" id="XP_011636261.2"/>
    </source>
</evidence>
<dbReference type="OrthoDB" id="9411774at2759"/>
<dbReference type="GO" id="GO:0043565">
    <property type="term" value="F:sequence-specific DNA binding"/>
    <property type="evidence" value="ECO:0007669"/>
    <property type="project" value="UniProtKB-ARBA"/>
</dbReference>
<feature type="non-terminal residue" evidence="14">
    <location>
        <position position="1"/>
    </location>
</feature>
<dbReference type="AlphaFoldDB" id="A0A6I9W3A3"/>
<sequence>ADSLFRWTCQISNDESKRDVQINQSRNELFDVEKCVNIEKTRSNEGCASSQHLDDFDERIERNNSTDSPPNNSEQIQKPGEKKRTVDQGCMKQSEQHVELTPSKVTEKNRCTPHKCEECGKILSTSYNLLIHHNIHTGVRPYNCRTCDKSFRSASGLNRHVRNVHDGIRNFICDICGRRLASKASRDEHRRTHSGERPHVCETCGKSFKQKASLHVHRLYHSQILPHRCDLCNRGFRRKQELNSHASWHSDRKPYACEICNERFRSKGCVARHRRIHTDQRSHICTICGARFTQERYLKRHCGSLHTANT</sequence>
<dbReference type="InterPro" id="IPR036236">
    <property type="entry name" value="Znf_C2H2_sf"/>
</dbReference>
<dbReference type="FunFam" id="3.30.160.60:FF:000690">
    <property type="entry name" value="Zinc finger protein 354C"/>
    <property type="match status" value="1"/>
</dbReference>
<feature type="compositionally biased region" description="Polar residues" evidence="11">
    <location>
        <begin position="65"/>
        <end position="76"/>
    </location>
</feature>